<feature type="region of interest" description="Disordered" evidence="1">
    <location>
        <begin position="21"/>
        <end position="40"/>
    </location>
</feature>
<organism evidence="2 3">
    <name type="scientific">Racocetra fulgida</name>
    <dbReference type="NCBI Taxonomy" id="60492"/>
    <lineage>
        <taxon>Eukaryota</taxon>
        <taxon>Fungi</taxon>
        <taxon>Fungi incertae sedis</taxon>
        <taxon>Mucoromycota</taxon>
        <taxon>Glomeromycotina</taxon>
        <taxon>Glomeromycetes</taxon>
        <taxon>Diversisporales</taxon>
        <taxon>Gigasporaceae</taxon>
        <taxon>Racocetra</taxon>
    </lineage>
</organism>
<dbReference type="Proteomes" id="UP000789396">
    <property type="component" value="Unassembled WGS sequence"/>
</dbReference>
<dbReference type="AlphaFoldDB" id="A0A9N9PBI7"/>
<proteinExistence type="predicted"/>
<evidence type="ECO:0000313" key="2">
    <source>
        <dbReference type="EMBL" id="CAG8801244.1"/>
    </source>
</evidence>
<name>A0A9N9PBI7_9GLOM</name>
<feature type="non-terminal residue" evidence="2">
    <location>
        <position position="40"/>
    </location>
</feature>
<gene>
    <name evidence="2" type="ORF">RFULGI_LOCUS17751</name>
</gene>
<protein>
    <submittedName>
        <fullName evidence="2">12976_t:CDS:1</fullName>
    </submittedName>
</protein>
<evidence type="ECO:0000313" key="3">
    <source>
        <dbReference type="Proteomes" id="UP000789396"/>
    </source>
</evidence>
<evidence type="ECO:0000256" key="1">
    <source>
        <dbReference type="SAM" id="MobiDB-lite"/>
    </source>
</evidence>
<feature type="non-terminal residue" evidence="2">
    <location>
        <position position="1"/>
    </location>
</feature>
<sequence length="40" mass="4459">LPGQLKLKMLDYESNSVMDESSKLVNQVQQVTSDSPVVHN</sequence>
<dbReference type="EMBL" id="CAJVPZ010072128">
    <property type="protein sequence ID" value="CAG8801244.1"/>
    <property type="molecule type" value="Genomic_DNA"/>
</dbReference>
<keyword evidence="3" id="KW-1185">Reference proteome</keyword>
<comment type="caution">
    <text evidence="2">The sequence shown here is derived from an EMBL/GenBank/DDBJ whole genome shotgun (WGS) entry which is preliminary data.</text>
</comment>
<reference evidence="2" key="1">
    <citation type="submission" date="2021-06" db="EMBL/GenBank/DDBJ databases">
        <authorList>
            <person name="Kallberg Y."/>
            <person name="Tangrot J."/>
            <person name="Rosling A."/>
        </authorList>
    </citation>
    <scope>NUCLEOTIDE SEQUENCE</scope>
    <source>
        <strain evidence="2">IN212</strain>
    </source>
</reference>
<accession>A0A9N9PBI7</accession>